<sequence>MARQVLGAPLILDARIRSAVRIKGAEAANVAPGRARFYVEADVSALIRGSNAVSARIGYVADLPLTDRGREPKLKKQRVLLFARAVPNRADQVQLTGYDSQRAWSPELDALVRGIVREVVASDAPPAVTGVSNAFHVPGSLPGEGETQVFLQTANGAPVSLQILRRPGEQSRWSVSLGDIVDESAGPPKPNTLLWYRLACGLPRALPPESLESVEPANAALAREDYALVLRALGPCV</sequence>
<proteinExistence type="predicted"/>
<gene>
    <name evidence="1" type="ORF">MZO42_02280</name>
</gene>
<evidence type="ECO:0000313" key="1">
    <source>
        <dbReference type="EMBL" id="MDT8757513.1"/>
    </source>
</evidence>
<protein>
    <submittedName>
        <fullName evidence="1">Uncharacterized protein</fullName>
    </submittedName>
</protein>
<name>A0ABU3MYY0_9SPHN</name>
<reference evidence="1" key="1">
    <citation type="submission" date="2022-04" db="EMBL/GenBank/DDBJ databases">
        <title>Tomato heritable bacteria conferring resistance against bacterial wilt.</title>
        <authorList>
            <person name="Yin J."/>
        </authorList>
    </citation>
    <scope>NUCLEOTIDE SEQUENCE</scope>
    <source>
        <strain evidence="1">Cra20</strain>
    </source>
</reference>
<dbReference type="EMBL" id="JALMLT010000001">
    <property type="protein sequence ID" value="MDT8757513.1"/>
    <property type="molecule type" value="Genomic_DNA"/>
</dbReference>
<comment type="caution">
    <text evidence="1">The sequence shown here is derived from an EMBL/GenBank/DDBJ whole genome shotgun (WGS) entry which is preliminary data.</text>
</comment>
<organism evidence="1">
    <name type="scientific">Sphingomonas psychrotolerans</name>
    <dbReference type="NCBI Taxonomy" id="1327635"/>
    <lineage>
        <taxon>Bacteria</taxon>
        <taxon>Pseudomonadati</taxon>
        <taxon>Pseudomonadota</taxon>
        <taxon>Alphaproteobacteria</taxon>
        <taxon>Sphingomonadales</taxon>
        <taxon>Sphingomonadaceae</taxon>
        <taxon>Sphingomonas</taxon>
    </lineage>
</organism>
<accession>A0ABU3MYY0</accession>